<gene>
    <name evidence="2" type="ORF">PL2TA16_03428</name>
</gene>
<keyword evidence="2" id="KW-0378">Hydrolase</keyword>
<dbReference type="SUPFAM" id="SSF55166">
    <property type="entry name" value="Hedgehog/DD-peptidase"/>
    <property type="match status" value="1"/>
</dbReference>
<keyword evidence="2" id="KW-0121">Carboxypeptidase</keyword>
<sequence>MNIAQRQALGLDQTHLVDYQGRLVHAQVVESLNALNNAAKSAGFDFTIASSYRDFHRQSMIWNAKFSGKRPVLDRNSDTVDISALSDAKIVEAIMLFSALPGTSRHHFGSDLDVYASNYLQPGQSLQLEPWEYQIDGPFYDFACWLDSSLQQFGFFRPYDKFRGGVAEEPWHISHIETSKAMMDHVSLSTIYEALETHDVLGKAAILENLPTLYSRFVTNIAEH</sequence>
<evidence type="ECO:0000313" key="2">
    <source>
        <dbReference type="EMBL" id="ESP93207.1"/>
    </source>
</evidence>
<dbReference type="Proteomes" id="UP000017820">
    <property type="component" value="Unassembled WGS sequence"/>
</dbReference>
<dbReference type="EMBL" id="AUSV01000037">
    <property type="protein sequence ID" value="ESP93207.1"/>
    <property type="molecule type" value="Genomic_DNA"/>
</dbReference>
<keyword evidence="2" id="KW-0645">Protease</keyword>
<organism evidence="2 3">
    <name type="scientific">Pseudoalteromonas luteoviolacea (strain 2ta16)</name>
    <dbReference type="NCBI Taxonomy" id="1353533"/>
    <lineage>
        <taxon>Bacteria</taxon>
        <taxon>Pseudomonadati</taxon>
        <taxon>Pseudomonadota</taxon>
        <taxon>Gammaproteobacteria</taxon>
        <taxon>Alteromonadales</taxon>
        <taxon>Pseudoalteromonadaceae</taxon>
        <taxon>Pseudoalteromonas</taxon>
    </lineage>
</organism>
<evidence type="ECO:0000313" key="3">
    <source>
        <dbReference type="Proteomes" id="UP000017820"/>
    </source>
</evidence>
<accession>V4JDQ7</accession>
<dbReference type="PATRIC" id="fig|1353533.3.peg.2399"/>
<dbReference type="RefSeq" id="WP_023399306.1">
    <property type="nucleotide sequence ID" value="NZ_AUSV01000037.1"/>
</dbReference>
<evidence type="ECO:0000259" key="1">
    <source>
        <dbReference type="Pfam" id="PF02557"/>
    </source>
</evidence>
<feature type="domain" description="D-alanyl-D-alanine carboxypeptidase-like core" evidence="1">
    <location>
        <begin position="23"/>
        <end position="176"/>
    </location>
</feature>
<protein>
    <submittedName>
        <fullName evidence="2">D-alanyl-D-alanine carboxypeptidase</fullName>
    </submittedName>
</protein>
<dbReference type="Gene3D" id="3.30.1380.10">
    <property type="match status" value="1"/>
</dbReference>
<dbReference type="GO" id="GO:0006508">
    <property type="term" value="P:proteolysis"/>
    <property type="evidence" value="ECO:0007669"/>
    <property type="project" value="InterPro"/>
</dbReference>
<name>V4JDQ7_PSEL2</name>
<dbReference type="InterPro" id="IPR052179">
    <property type="entry name" value="DD-CPase-like"/>
</dbReference>
<dbReference type="InterPro" id="IPR003709">
    <property type="entry name" value="VanY-like_core_dom"/>
</dbReference>
<comment type="caution">
    <text evidence="2">The sequence shown here is derived from an EMBL/GenBank/DDBJ whole genome shotgun (WGS) entry which is preliminary data.</text>
</comment>
<dbReference type="InterPro" id="IPR009045">
    <property type="entry name" value="Zn_M74/Hedgehog-like"/>
</dbReference>
<dbReference type="Pfam" id="PF02557">
    <property type="entry name" value="VanY"/>
    <property type="match status" value="1"/>
</dbReference>
<dbReference type="GO" id="GO:0004180">
    <property type="term" value="F:carboxypeptidase activity"/>
    <property type="evidence" value="ECO:0007669"/>
    <property type="project" value="UniProtKB-KW"/>
</dbReference>
<dbReference type="PANTHER" id="PTHR34385">
    <property type="entry name" value="D-ALANYL-D-ALANINE CARBOXYPEPTIDASE"/>
    <property type="match status" value="1"/>
</dbReference>
<dbReference type="AlphaFoldDB" id="V4JDQ7"/>
<proteinExistence type="predicted"/>
<dbReference type="PANTHER" id="PTHR34385:SF1">
    <property type="entry name" value="PEPTIDOGLYCAN L-ALANYL-D-GLUTAMATE ENDOPEPTIDASE CWLK"/>
    <property type="match status" value="1"/>
</dbReference>
<reference evidence="2 3" key="1">
    <citation type="submission" date="2013-07" db="EMBL/GenBank/DDBJ databases">
        <title>Draft genome sequence of Pseudoalteromonas luteoviolacea 2ta16.</title>
        <authorList>
            <person name="Allen E.E."/>
            <person name="Azam F."/>
            <person name="Podell S."/>
        </authorList>
    </citation>
    <scope>NUCLEOTIDE SEQUENCE [LARGE SCALE GENOMIC DNA]</scope>
    <source>
        <strain evidence="2 3">2ta16</strain>
    </source>
</reference>
<dbReference type="CDD" id="cd14847">
    <property type="entry name" value="DD-carboxypeptidase_like"/>
    <property type="match status" value="1"/>
</dbReference>